<keyword evidence="2" id="KW-1185">Reference proteome</keyword>
<reference evidence="1" key="2">
    <citation type="journal article" date="2019" name="Genome Biol. Evol.">
        <title>Day and night: Metabolic profiles and evolutionary relationships of six axenic non-marine cyanobacteria.</title>
        <authorList>
            <person name="Will S.E."/>
            <person name="Henke P."/>
            <person name="Boedeker C."/>
            <person name="Huang S."/>
            <person name="Brinkmann H."/>
            <person name="Rohde M."/>
            <person name="Jarek M."/>
            <person name="Friedl T."/>
            <person name="Seufert S."/>
            <person name="Schumacher M."/>
            <person name="Overmann J."/>
            <person name="Neumann-Schaal M."/>
            <person name="Petersen J."/>
        </authorList>
    </citation>
    <scope>NUCLEOTIDE SEQUENCE [LARGE SCALE GENOMIC DNA]</scope>
    <source>
        <strain evidence="1">PCC 7102</strain>
    </source>
</reference>
<evidence type="ECO:0000313" key="1">
    <source>
        <dbReference type="EMBL" id="RUT02167.1"/>
    </source>
</evidence>
<proteinExistence type="predicted"/>
<organism evidence="1 2">
    <name type="scientific">Dulcicalothrix desertica PCC 7102</name>
    <dbReference type="NCBI Taxonomy" id="232991"/>
    <lineage>
        <taxon>Bacteria</taxon>
        <taxon>Bacillati</taxon>
        <taxon>Cyanobacteriota</taxon>
        <taxon>Cyanophyceae</taxon>
        <taxon>Nostocales</taxon>
        <taxon>Calotrichaceae</taxon>
        <taxon>Dulcicalothrix</taxon>
    </lineage>
</organism>
<dbReference type="Proteomes" id="UP000271624">
    <property type="component" value="Unassembled WGS sequence"/>
</dbReference>
<gene>
    <name evidence="1" type="ORF">DSM106972_062420</name>
</gene>
<dbReference type="Pfam" id="PF11663">
    <property type="entry name" value="Toxin_YhaV"/>
    <property type="match status" value="1"/>
</dbReference>
<protein>
    <recommendedName>
        <fullName evidence="3">Toxin YhaV</fullName>
    </recommendedName>
</protein>
<sequence>MSQKKIANFVSNGWEVYFHPQLFGTQYQELFDRVSSLREKLPEAEYKTHAAVKLFAAITVAIETKISADPRASYFTLTGALKRYCRLKKMGLPSRYRLFFRVFDTPELKAIVILWLGFPRKEGAKDDCYEVFTRMVEQGTFPDSLDELVPETDINQNK</sequence>
<comment type="caution">
    <text evidence="1">The sequence shown here is derived from an EMBL/GenBank/DDBJ whole genome shotgun (WGS) entry which is preliminary data.</text>
</comment>
<dbReference type="GO" id="GO:0004540">
    <property type="term" value="F:RNA nuclease activity"/>
    <property type="evidence" value="ECO:0007669"/>
    <property type="project" value="InterPro"/>
</dbReference>
<dbReference type="GO" id="GO:0110001">
    <property type="term" value="C:toxin-antitoxin complex"/>
    <property type="evidence" value="ECO:0007669"/>
    <property type="project" value="InterPro"/>
</dbReference>
<dbReference type="AlphaFoldDB" id="A0A433V7X4"/>
<name>A0A433V7X4_9CYAN</name>
<reference evidence="1" key="1">
    <citation type="submission" date="2018-12" db="EMBL/GenBank/DDBJ databases">
        <authorList>
            <person name="Will S."/>
            <person name="Neumann-Schaal M."/>
            <person name="Henke P."/>
        </authorList>
    </citation>
    <scope>NUCLEOTIDE SEQUENCE</scope>
    <source>
        <strain evidence="1">PCC 7102</strain>
    </source>
</reference>
<dbReference type="EMBL" id="RSCL01000017">
    <property type="protein sequence ID" value="RUT02167.1"/>
    <property type="molecule type" value="Genomic_DNA"/>
</dbReference>
<dbReference type="OrthoDB" id="515905at2"/>
<dbReference type="InterPro" id="IPR021679">
    <property type="entry name" value="Toxin_endonuclease_YhaV"/>
</dbReference>
<evidence type="ECO:0008006" key="3">
    <source>
        <dbReference type="Google" id="ProtNLM"/>
    </source>
</evidence>
<dbReference type="RefSeq" id="WP_127084440.1">
    <property type="nucleotide sequence ID" value="NZ_RSCL01000017.1"/>
</dbReference>
<accession>A0A433V7X4</accession>
<evidence type="ECO:0000313" key="2">
    <source>
        <dbReference type="Proteomes" id="UP000271624"/>
    </source>
</evidence>